<keyword evidence="2" id="KW-1003">Cell membrane</keyword>
<feature type="transmembrane region" description="Helical" evidence="6">
    <location>
        <begin position="90"/>
        <end position="107"/>
    </location>
</feature>
<feature type="transmembrane region" description="Helical" evidence="6">
    <location>
        <begin position="143"/>
        <end position="162"/>
    </location>
</feature>
<dbReference type="AlphaFoldDB" id="A0A7J3I9L6"/>
<dbReference type="EMBL" id="DTAI01000237">
    <property type="protein sequence ID" value="HGN37458.1"/>
    <property type="molecule type" value="Genomic_DNA"/>
</dbReference>
<comment type="subcellular location">
    <subcellularLocation>
        <location evidence="1">Cell membrane</location>
        <topology evidence="1">Multi-pass membrane protein</topology>
    </subcellularLocation>
</comment>
<name>A0A7J3I9L6_9CREN</name>
<feature type="transmembrane region" description="Helical" evidence="6">
    <location>
        <begin position="309"/>
        <end position="334"/>
    </location>
</feature>
<feature type="transmembrane region" description="Helical" evidence="6">
    <location>
        <begin position="12"/>
        <end position="35"/>
    </location>
</feature>
<dbReference type="GO" id="GO:0022857">
    <property type="term" value="F:transmembrane transporter activity"/>
    <property type="evidence" value="ECO:0007669"/>
    <property type="project" value="InterPro"/>
</dbReference>
<dbReference type="EMBL" id="DTBZ01000127">
    <property type="protein sequence ID" value="HGQ18629.1"/>
    <property type="molecule type" value="Genomic_DNA"/>
</dbReference>
<feature type="transmembrane region" description="Helical" evidence="6">
    <location>
        <begin position="240"/>
        <end position="257"/>
    </location>
</feature>
<dbReference type="Pfam" id="PF02653">
    <property type="entry name" value="BPD_transp_2"/>
    <property type="match status" value="1"/>
</dbReference>
<protein>
    <submittedName>
        <fullName evidence="7">ABC transporter permease</fullName>
    </submittedName>
</protein>
<feature type="transmembrane region" description="Helical" evidence="6">
    <location>
        <begin position="277"/>
        <end position="302"/>
    </location>
</feature>
<gene>
    <name evidence="7" type="ORF">ENT87_07940</name>
    <name evidence="8" type="ORF">ENU30_06635</name>
</gene>
<keyword evidence="3 6" id="KW-0812">Transmembrane</keyword>
<reference evidence="7" key="1">
    <citation type="journal article" date="2020" name="mSystems">
        <title>Genome- and Community-Level Interaction Insights into Carbon Utilization and Element Cycling Functions of Hydrothermarchaeota in Hydrothermal Sediment.</title>
        <authorList>
            <person name="Zhou Z."/>
            <person name="Liu Y."/>
            <person name="Xu W."/>
            <person name="Pan J."/>
            <person name="Luo Z.H."/>
            <person name="Li M."/>
        </authorList>
    </citation>
    <scope>NUCLEOTIDE SEQUENCE [LARGE SCALE GENOMIC DNA]</scope>
    <source>
        <strain evidence="7">SpSt-618</strain>
        <strain evidence="8">SpSt-657</strain>
    </source>
</reference>
<dbReference type="PANTHER" id="PTHR47089">
    <property type="entry name" value="ABC TRANSPORTER, PERMEASE PROTEIN"/>
    <property type="match status" value="1"/>
</dbReference>
<feature type="transmembrane region" description="Helical" evidence="6">
    <location>
        <begin position="55"/>
        <end position="78"/>
    </location>
</feature>
<proteinExistence type="predicted"/>
<evidence type="ECO:0000256" key="3">
    <source>
        <dbReference type="ARBA" id="ARBA00022692"/>
    </source>
</evidence>
<keyword evidence="4 6" id="KW-1133">Transmembrane helix</keyword>
<organism evidence="7">
    <name type="scientific">Ignisphaera aggregans</name>
    <dbReference type="NCBI Taxonomy" id="334771"/>
    <lineage>
        <taxon>Archaea</taxon>
        <taxon>Thermoproteota</taxon>
        <taxon>Thermoprotei</taxon>
        <taxon>Desulfurococcales</taxon>
        <taxon>Desulfurococcaceae</taxon>
        <taxon>Ignisphaera</taxon>
    </lineage>
</organism>
<dbReference type="CDD" id="cd06580">
    <property type="entry name" value="TM_PBP1_transp_TpRbsC_like"/>
    <property type="match status" value="1"/>
</dbReference>
<evidence type="ECO:0000313" key="7">
    <source>
        <dbReference type="EMBL" id="HGN37458.1"/>
    </source>
</evidence>
<accession>A0A7J3I9L6</accession>
<keyword evidence="5 6" id="KW-0472">Membrane</keyword>
<evidence type="ECO:0000256" key="1">
    <source>
        <dbReference type="ARBA" id="ARBA00004651"/>
    </source>
</evidence>
<dbReference type="GO" id="GO:0005886">
    <property type="term" value="C:plasma membrane"/>
    <property type="evidence" value="ECO:0007669"/>
    <property type="project" value="UniProtKB-SubCell"/>
</dbReference>
<feature type="transmembrane region" description="Helical" evidence="6">
    <location>
        <begin position="195"/>
        <end position="220"/>
    </location>
</feature>
<sequence length="354" mass="38398">MIKQMVTIKIVNVVSFFLGFSILLLFTVLLFLVAGLDPLTSIHLLFYYGFGSPNYLIEALLRSVPLLLISLGLMFTFIAGVWNIGAEGQFCIGAIVAASIALYTAWMPFPIPLILATIGGGLGGALYALVPAYLRAVRNINEVLTSLMLNYIAIYFVSYLILGPLRNPTTNFAETPPIPETAIAPRILSGYRLNYLSILAFTLIPITLIVLSKTGFGMSIRFMGQNPIAADFIAIDRKRLILRTMFISGFLAGLAAAHEVLGVVHAVRQGISSSYGYISIGIAYFGGLHPIGIFLVSLLAAGIINGTRLICFFLGIPIGLSDILFGALPIFVFISNRVVERLIVNRLIYGRGVQ</sequence>
<evidence type="ECO:0000256" key="5">
    <source>
        <dbReference type="ARBA" id="ARBA00023136"/>
    </source>
</evidence>
<comment type="caution">
    <text evidence="7">The sequence shown here is derived from an EMBL/GenBank/DDBJ whole genome shotgun (WGS) entry which is preliminary data.</text>
</comment>
<feature type="transmembrane region" description="Helical" evidence="6">
    <location>
        <begin position="113"/>
        <end position="134"/>
    </location>
</feature>
<evidence type="ECO:0000256" key="6">
    <source>
        <dbReference type="SAM" id="Phobius"/>
    </source>
</evidence>
<evidence type="ECO:0000313" key="8">
    <source>
        <dbReference type="EMBL" id="HGQ18629.1"/>
    </source>
</evidence>
<dbReference type="PANTHER" id="PTHR47089:SF1">
    <property type="entry name" value="GUANOSINE ABC TRANSPORTER PERMEASE PROTEIN NUPP"/>
    <property type="match status" value="1"/>
</dbReference>
<dbReference type="InterPro" id="IPR001851">
    <property type="entry name" value="ABC_transp_permease"/>
</dbReference>
<evidence type="ECO:0000256" key="2">
    <source>
        <dbReference type="ARBA" id="ARBA00022475"/>
    </source>
</evidence>
<evidence type="ECO:0000256" key="4">
    <source>
        <dbReference type="ARBA" id="ARBA00022989"/>
    </source>
</evidence>